<reference evidence="2" key="1">
    <citation type="submission" date="2014-09" db="EMBL/GenBank/DDBJ databases">
        <authorList>
            <person name="Magalhaes I.L.F."/>
            <person name="Oliveira U."/>
            <person name="Santos F.R."/>
            <person name="Vidigal T.H.D.A."/>
            <person name="Brescovit A.D."/>
            <person name="Santos A.J."/>
        </authorList>
    </citation>
    <scope>NUCLEOTIDE SEQUENCE</scope>
    <source>
        <tissue evidence="2">Shoot tissue taken approximately 20 cm above the soil surface</tissue>
    </source>
</reference>
<dbReference type="AlphaFoldDB" id="A0A0A8Y5I3"/>
<sequence>MPPSHPHKSQEAPSRVLTIASPPTIAEFLHQRHLREARAGGRPHRPPRGSSQRTPSPRAPPS</sequence>
<reference evidence="2" key="2">
    <citation type="journal article" date="2015" name="Data Brief">
        <title>Shoot transcriptome of the giant reed, Arundo donax.</title>
        <authorList>
            <person name="Barrero R.A."/>
            <person name="Guerrero F.D."/>
            <person name="Moolhuijzen P."/>
            <person name="Goolsby J.A."/>
            <person name="Tidwell J."/>
            <person name="Bellgard S.E."/>
            <person name="Bellgard M.I."/>
        </authorList>
    </citation>
    <scope>NUCLEOTIDE SEQUENCE</scope>
    <source>
        <tissue evidence="2">Shoot tissue taken approximately 20 cm above the soil surface</tissue>
    </source>
</reference>
<proteinExistence type="predicted"/>
<evidence type="ECO:0000256" key="1">
    <source>
        <dbReference type="SAM" id="MobiDB-lite"/>
    </source>
</evidence>
<feature type="region of interest" description="Disordered" evidence="1">
    <location>
        <begin position="1"/>
        <end position="62"/>
    </location>
</feature>
<dbReference type="EMBL" id="GBRH01276644">
    <property type="protein sequence ID" value="JAD21251.1"/>
    <property type="molecule type" value="Transcribed_RNA"/>
</dbReference>
<name>A0A0A8Y5I3_ARUDO</name>
<accession>A0A0A8Y5I3</accession>
<protein>
    <submittedName>
        <fullName evidence="2">Uncharacterized protein</fullName>
    </submittedName>
</protein>
<organism evidence="2">
    <name type="scientific">Arundo donax</name>
    <name type="common">Giant reed</name>
    <name type="synonym">Donax arundinaceus</name>
    <dbReference type="NCBI Taxonomy" id="35708"/>
    <lineage>
        <taxon>Eukaryota</taxon>
        <taxon>Viridiplantae</taxon>
        <taxon>Streptophyta</taxon>
        <taxon>Embryophyta</taxon>
        <taxon>Tracheophyta</taxon>
        <taxon>Spermatophyta</taxon>
        <taxon>Magnoliopsida</taxon>
        <taxon>Liliopsida</taxon>
        <taxon>Poales</taxon>
        <taxon>Poaceae</taxon>
        <taxon>PACMAD clade</taxon>
        <taxon>Arundinoideae</taxon>
        <taxon>Arundineae</taxon>
        <taxon>Arundo</taxon>
    </lineage>
</organism>
<evidence type="ECO:0000313" key="2">
    <source>
        <dbReference type="EMBL" id="JAD21251.1"/>
    </source>
</evidence>